<evidence type="ECO:0000256" key="4">
    <source>
        <dbReference type="ARBA" id="ARBA00022798"/>
    </source>
</evidence>
<dbReference type="EC" id="3.1.4.46" evidence="2"/>
<dbReference type="PROSITE" id="PS51257">
    <property type="entry name" value="PROKAR_LIPOPROTEIN"/>
    <property type="match status" value="1"/>
</dbReference>
<evidence type="ECO:0000313" key="9">
    <source>
        <dbReference type="Proteomes" id="UP001139369"/>
    </source>
</evidence>
<keyword evidence="4" id="KW-0319">Glycerol metabolism</keyword>
<comment type="similarity">
    <text evidence="1">Belongs to the glycerophosphoryl diester phosphodiesterase family.</text>
</comment>
<evidence type="ECO:0000256" key="1">
    <source>
        <dbReference type="ARBA" id="ARBA00007277"/>
    </source>
</evidence>
<dbReference type="EMBL" id="JAKQYM010000005">
    <property type="protein sequence ID" value="MCI2229221.1"/>
    <property type="molecule type" value="Genomic_DNA"/>
</dbReference>
<dbReference type="PANTHER" id="PTHR43620">
    <property type="entry name" value="GLYCEROPHOSPHORYL DIESTER PHOSPHODIESTERASE"/>
    <property type="match status" value="1"/>
</dbReference>
<keyword evidence="9" id="KW-1185">Reference proteome</keyword>
<dbReference type="SUPFAM" id="SSF51695">
    <property type="entry name" value="PLC-like phosphodiesterases"/>
    <property type="match status" value="1"/>
</dbReference>
<name>A0A9X1VN95_9FLAO</name>
<reference evidence="8" key="1">
    <citation type="submission" date="2022-02" db="EMBL/GenBank/DDBJ databases">
        <title>Polaribacter sp. MSW13, isolated from seawater.</title>
        <authorList>
            <person name="Kristyanto S."/>
            <person name="Jung J."/>
            <person name="Jeon C.O."/>
        </authorList>
    </citation>
    <scope>NUCLEOTIDE SEQUENCE</scope>
    <source>
        <strain evidence="8">MSW13</strain>
    </source>
</reference>
<dbReference type="GO" id="GO:0008889">
    <property type="term" value="F:glycerophosphodiester phosphodiesterase activity"/>
    <property type="evidence" value="ECO:0007669"/>
    <property type="project" value="UniProtKB-EC"/>
</dbReference>
<accession>A0A9X1VN95</accession>
<protein>
    <recommendedName>
        <fullName evidence="2">glycerophosphodiester phosphodiesterase</fullName>
        <ecNumber evidence="2">3.1.4.46</ecNumber>
    </recommendedName>
</protein>
<dbReference type="InterPro" id="IPR017946">
    <property type="entry name" value="PLC-like_Pdiesterase_TIM-brl"/>
</dbReference>
<sequence>MKSILVFLMGLLFFSCNQTKTQPTMNKKIVIAHRGASGYLPEHTMESKTMAFAMNPDFIEQDLVLSKDNVPIVIHDIYLDDVTDVAIKFPLRKRKDNRFYVIDFTFEELQTLAVSERFNRETGKQVYPNRFPKGKGNFKLHSFQQEIELIQGLNKSIGKNIGIYPEIKEPEFHQKEGKKLTEIVLKILDDYGYKTKKDNCILQCFDAEELERIRKELKSELFLVQLMEFPKDAEKLSHFATYSDGIGPWYKQILLKKNDGKFTFTSLVTDAHNLGLKVHPYTFRADVLDEFSSFEEMMQTLLINANVDGAFTDFPDKVSSFLKKKNSH</sequence>
<evidence type="ECO:0000256" key="3">
    <source>
        <dbReference type="ARBA" id="ARBA00022729"/>
    </source>
</evidence>
<dbReference type="NCBIfam" id="NF008354">
    <property type="entry name" value="PRK11143.1"/>
    <property type="match status" value="1"/>
</dbReference>
<comment type="catalytic activity">
    <reaction evidence="6">
        <text>a sn-glycero-3-phosphodiester + H2O = an alcohol + sn-glycerol 3-phosphate + H(+)</text>
        <dbReference type="Rhea" id="RHEA:12969"/>
        <dbReference type="ChEBI" id="CHEBI:15377"/>
        <dbReference type="ChEBI" id="CHEBI:15378"/>
        <dbReference type="ChEBI" id="CHEBI:30879"/>
        <dbReference type="ChEBI" id="CHEBI:57597"/>
        <dbReference type="ChEBI" id="CHEBI:83408"/>
        <dbReference type="EC" id="3.1.4.46"/>
    </reaction>
</comment>
<evidence type="ECO:0000313" key="8">
    <source>
        <dbReference type="EMBL" id="MCI2229221.1"/>
    </source>
</evidence>
<evidence type="ECO:0000256" key="5">
    <source>
        <dbReference type="ARBA" id="ARBA00022801"/>
    </source>
</evidence>
<dbReference type="AlphaFoldDB" id="A0A9X1VN95"/>
<keyword evidence="5 8" id="KW-0378">Hydrolase</keyword>
<dbReference type="Gene3D" id="3.20.20.190">
    <property type="entry name" value="Phosphatidylinositol (PI) phosphodiesterase"/>
    <property type="match status" value="1"/>
</dbReference>
<feature type="domain" description="GP-PDE" evidence="7">
    <location>
        <begin position="28"/>
        <end position="322"/>
    </location>
</feature>
<dbReference type="GO" id="GO:0042597">
    <property type="term" value="C:periplasmic space"/>
    <property type="evidence" value="ECO:0007669"/>
    <property type="project" value="TreeGrafter"/>
</dbReference>
<keyword evidence="3" id="KW-0732">Signal</keyword>
<dbReference type="PANTHER" id="PTHR43620:SF7">
    <property type="entry name" value="GLYCEROPHOSPHODIESTER PHOSPHODIESTERASE GDPD5-RELATED"/>
    <property type="match status" value="1"/>
</dbReference>
<evidence type="ECO:0000259" key="7">
    <source>
        <dbReference type="PROSITE" id="PS51704"/>
    </source>
</evidence>
<dbReference type="InterPro" id="IPR030395">
    <property type="entry name" value="GP_PDE_dom"/>
</dbReference>
<comment type="caution">
    <text evidence="8">The sequence shown here is derived from an EMBL/GenBank/DDBJ whole genome shotgun (WGS) entry which is preliminary data.</text>
</comment>
<dbReference type="Proteomes" id="UP001139369">
    <property type="component" value="Unassembled WGS sequence"/>
</dbReference>
<evidence type="ECO:0000256" key="2">
    <source>
        <dbReference type="ARBA" id="ARBA00012247"/>
    </source>
</evidence>
<proteinExistence type="inferred from homology"/>
<dbReference type="GO" id="GO:0006071">
    <property type="term" value="P:glycerol metabolic process"/>
    <property type="evidence" value="ECO:0007669"/>
    <property type="project" value="UniProtKB-KW"/>
</dbReference>
<organism evidence="8 9">
    <name type="scientific">Polaribacter marinus</name>
    <dbReference type="NCBI Taxonomy" id="2916838"/>
    <lineage>
        <taxon>Bacteria</taxon>
        <taxon>Pseudomonadati</taxon>
        <taxon>Bacteroidota</taxon>
        <taxon>Flavobacteriia</taxon>
        <taxon>Flavobacteriales</taxon>
        <taxon>Flavobacteriaceae</taxon>
    </lineage>
</organism>
<dbReference type="GO" id="GO:0006629">
    <property type="term" value="P:lipid metabolic process"/>
    <property type="evidence" value="ECO:0007669"/>
    <property type="project" value="InterPro"/>
</dbReference>
<evidence type="ECO:0000256" key="6">
    <source>
        <dbReference type="ARBA" id="ARBA00047512"/>
    </source>
</evidence>
<gene>
    <name evidence="8" type="primary">glpQ</name>
    <name evidence="8" type="ORF">MC378_08585</name>
</gene>
<dbReference type="PROSITE" id="PS51704">
    <property type="entry name" value="GP_PDE"/>
    <property type="match status" value="1"/>
</dbReference>
<dbReference type="Pfam" id="PF03009">
    <property type="entry name" value="GDPD"/>
    <property type="match status" value="1"/>
</dbReference>